<comment type="caution">
    <text evidence="8">The sequence shown here is derived from an EMBL/GenBank/DDBJ whole genome shotgun (WGS) entry which is preliminary data.</text>
</comment>
<dbReference type="PRINTS" id="PR00081">
    <property type="entry name" value="GDHRDH"/>
</dbReference>
<reference evidence="8" key="1">
    <citation type="submission" date="2023-06" db="EMBL/GenBank/DDBJ databases">
        <authorList>
            <person name="Delattre M."/>
        </authorList>
    </citation>
    <scope>NUCLEOTIDE SEQUENCE</scope>
    <source>
        <strain evidence="8">AF72</strain>
    </source>
</reference>
<dbReference type="InterPro" id="IPR036291">
    <property type="entry name" value="NAD(P)-bd_dom_sf"/>
</dbReference>
<dbReference type="EMBL" id="CATQJA010000855">
    <property type="protein sequence ID" value="CAJ0564295.1"/>
    <property type="molecule type" value="Genomic_DNA"/>
</dbReference>
<dbReference type="PANTHER" id="PTHR44115:SF2">
    <property type="entry name" value="NAD(P)-BINDING PROTEIN"/>
    <property type="match status" value="1"/>
</dbReference>
<organism evidence="8 9">
    <name type="scientific">Mesorhabditis spiculigera</name>
    <dbReference type="NCBI Taxonomy" id="96644"/>
    <lineage>
        <taxon>Eukaryota</taxon>
        <taxon>Metazoa</taxon>
        <taxon>Ecdysozoa</taxon>
        <taxon>Nematoda</taxon>
        <taxon>Chromadorea</taxon>
        <taxon>Rhabditida</taxon>
        <taxon>Rhabditina</taxon>
        <taxon>Rhabditomorpha</taxon>
        <taxon>Rhabditoidea</taxon>
        <taxon>Rhabditidae</taxon>
        <taxon>Mesorhabditinae</taxon>
        <taxon>Mesorhabditis</taxon>
    </lineage>
</organism>
<dbReference type="Pfam" id="PF05978">
    <property type="entry name" value="UNC-93"/>
    <property type="match status" value="1"/>
</dbReference>
<dbReference type="InterPro" id="IPR012435">
    <property type="entry name" value="TMEM144"/>
</dbReference>
<dbReference type="InterPro" id="IPR020904">
    <property type="entry name" value="Sc_DH/Rdtase_CS"/>
</dbReference>
<feature type="non-terminal residue" evidence="8">
    <location>
        <position position="1"/>
    </location>
</feature>
<keyword evidence="9" id="KW-1185">Reference proteome</keyword>
<feature type="transmembrane region" description="Helical" evidence="7">
    <location>
        <begin position="350"/>
        <end position="369"/>
    </location>
</feature>
<feature type="transmembrane region" description="Helical" evidence="7">
    <location>
        <begin position="313"/>
        <end position="335"/>
    </location>
</feature>
<feature type="transmembrane region" description="Helical" evidence="7">
    <location>
        <begin position="113"/>
        <end position="133"/>
    </location>
</feature>
<feature type="transmembrane region" description="Helical" evidence="7">
    <location>
        <begin position="76"/>
        <end position="93"/>
    </location>
</feature>
<dbReference type="SUPFAM" id="SSF51735">
    <property type="entry name" value="NAD(P)-binding Rossmann-fold domains"/>
    <property type="match status" value="1"/>
</dbReference>
<dbReference type="Gene3D" id="1.20.1250.20">
    <property type="entry name" value="MFS general substrate transporter like domains"/>
    <property type="match status" value="1"/>
</dbReference>
<dbReference type="Proteomes" id="UP001177023">
    <property type="component" value="Unassembled WGS sequence"/>
</dbReference>
<sequence>MYLRLTSFGLFGVDAQLPASELLNYIGVLLLLIGAVFYLFIKSNAPGSAAHIDAGEKKLEKEVAENAAHLPLTERLLTMLCCLLVGTLFGSFYTPVSYLQSLGGYPTAALDYIFSFFIGVVGASATIFFVYTYAKRGKPELNQIITIPSFYGGLMFGAGICFFMIANEKLSPTVAYPTVAMLPGLVVSLWSVLYFKEITGNRNITLLAVAYSLTLTDPRIAKHAGYYSQTIIYSTFLVGNLLAPPIISFLGRRLSIIFGSFPYVLYMAGFLFLNPYYLYASAAFEGFMGGLLWTSVGLYVAENSNERTISRNSNVFWMLYMSCMVLGGIYLLVVFGQKPDKNISMSTTRILYGTFAAVALVGVVVLGLLQQKSTGKKAAAVSHRMELMKTVRMLGTVDQWLIAIPSAFTGIENSFFSEEKYFTMVKQFEGKVALITGSSNGIGRGIAVHFAARGAKVTITGRSEAALNETRKECVAAGAPENDILALVGNLAEEEFMTKLVHDTVEKFGKLDFLINNAGVTDEDMCNKKPGFLTQDMQSYDYIFLINVRCVVFLSREATPHLEKTKGAIVNMSSIAASEIQAIAFPYYGMSKSALDSLTRSLALELIRKGIRVNGIKPGAISSNIMQKQGATDEILQQLEKKMSSSFALIPAGFYGKPEDIAHLTAFLCDSEQSRYIIGQSIRVDGGTSLVCPMMLGEEISSVQKLETDQ</sequence>
<keyword evidence="6 7" id="KW-0472">Membrane</keyword>
<evidence type="ECO:0000256" key="4">
    <source>
        <dbReference type="ARBA" id="ARBA00022989"/>
    </source>
</evidence>
<dbReference type="GO" id="GO:0016020">
    <property type="term" value="C:membrane"/>
    <property type="evidence" value="ECO:0007669"/>
    <property type="project" value="UniProtKB-SubCell"/>
</dbReference>
<comment type="similarity">
    <text evidence="2">Belongs to the unc-93 family.</text>
</comment>
<feature type="transmembrane region" description="Helical" evidence="7">
    <location>
        <begin position="173"/>
        <end position="195"/>
    </location>
</feature>
<dbReference type="PROSITE" id="PS00061">
    <property type="entry name" value="ADH_SHORT"/>
    <property type="match status" value="1"/>
</dbReference>
<evidence type="ECO:0000256" key="3">
    <source>
        <dbReference type="ARBA" id="ARBA00022692"/>
    </source>
</evidence>
<evidence type="ECO:0000256" key="1">
    <source>
        <dbReference type="ARBA" id="ARBA00004141"/>
    </source>
</evidence>
<dbReference type="InterPro" id="IPR002347">
    <property type="entry name" value="SDR_fam"/>
</dbReference>
<dbReference type="Gene3D" id="3.40.50.720">
    <property type="entry name" value="NAD(P)-binding Rossmann-like Domain"/>
    <property type="match status" value="1"/>
</dbReference>
<evidence type="ECO:0000313" key="9">
    <source>
        <dbReference type="Proteomes" id="UP001177023"/>
    </source>
</evidence>
<dbReference type="FunFam" id="3.40.50.720:FF:000084">
    <property type="entry name" value="Short-chain dehydrogenase reductase"/>
    <property type="match status" value="1"/>
</dbReference>
<dbReference type="Pfam" id="PF13561">
    <property type="entry name" value="adh_short_C2"/>
    <property type="match status" value="1"/>
</dbReference>
<dbReference type="InterPro" id="IPR036259">
    <property type="entry name" value="MFS_trans_sf"/>
</dbReference>
<accession>A0AA36C8F7</accession>
<dbReference type="SUPFAM" id="SSF103473">
    <property type="entry name" value="MFS general substrate transporter"/>
    <property type="match status" value="1"/>
</dbReference>
<evidence type="ECO:0000256" key="6">
    <source>
        <dbReference type="ARBA" id="ARBA00023136"/>
    </source>
</evidence>
<evidence type="ECO:0000313" key="8">
    <source>
        <dbReference type="EMBL" id="CAJ0564295.1"/>
    </source>
</evidence>
<evidence type="ECO:0000256" key="2">
    <source>
        <dbReference type="ARBA" id="ARBA00009172"/>
    </source>
</evidence>
<feature type="transmembrane region" description="Helical" evidence="7">
    <location>
        <begin position="254"/>
        <end position="273"/>
    </location>
</feature>
<dbReference type="PANTHER" id="PTHR44115">
    <property type="entry name" value="PROTEIN CBG09704"/>
    <property type="match status" value="1"/>
</dbReference>
<dbReference type="GO" id="GO:0016491">
    <property type="term" value="F:oxidoreductase activity"/>
    <property type="evidence" value="ECO:0007669"/>
    <property type="project" value="UniProtKB-KW"/>
</dbReference>
<comment type="subcellular location">
    <subcellularLocation>
        <location evidence="1">Membrane</location>
        <topology evidence="1">Multi-pass membrane protein</topology>
    </subcellularLocation>
</comment>
<dbReference type="PRINTS" id="PR00080">
    <property type="entry name" value="SDRFAMILY"/>
</dbReference>
<feature type="transmembrane region" description="Helical" evidence="7">
    <location>
        <begin position="279"/>
        <end position="301"/>
    </location>
</feature>
<evidence type="ECO:0000256" key="7">
    <source>
        <dbReference type="SAM" id="Phobius"/>
    </source>
</evidence>
<gene>
    <name evidence="8" type="ORF">MSPICULIGERA_LOCUS2977</name>
</gene>
<name>A0AA36C8F7_9BILA</name>
<protein>
    <submittedName>
        <fullName evidence="8">Uncharacterized protein</fullName>
    </submittedName>
</protein>
<keyword evidence="3 7" id="KW-0812">Transmembrane</keyword>
<keyword evidence="5" id="KW-0560">Oxidoreductase</keyword>
<dbReference type="AlphaFoldDB" id="A0AA36C8F7"/>
<keyword evidence="4 7" id="KW-1133">Transmembrane helix</keyword>
<dbReference type="InterPro" id="IPR010291">
    <property type="entry name" value="Ion_channel_UNC-93"/>
</dbReference>
<proteinExistence type="inferred from homology"/>
<feature type="transmembrane region" description="Helical" evidence="7">
    <location>
        <begin position="22"/>
        <end position="41"/>
    </location>
</feature>
<feature type="transmembrane region" description="Helical" evidence="7">
    <location>
        <begin position="145"/>
        <end position="167"/>
    </location>
</feature>
<evidence type="ECO:0000256" key="5">
    <source>
        <dbReference type="ARBA" id="ARBA00023002"/>
    </source>
</evidence>
<dbReference type="Pfam" id="PF07857">
    <property type="entry name" value="TMEM144"/>
    <property type="match status" value="1"/>
</dbReference>